<dbReference type="InterPro" id="IPR000792">
    <property type="entry name" value="Tscrpt_reg_LuxR_C"/>
</dbReference>
<reference evidence="6" key="1">
    <citation type="submission" date="2022-12" db="EMBL/GenBank/DDBJ databases">
        <title>Bacterial isolates from different developmental stages of Nematostella vectensis.</title>
        <authorList>
            <person name="Fraune S."/>
        </authorList>
    </citation>
    <scope>NUCLEOTIDE SEQUENCE</scope>
    <source>
        <strain evidence="6">G21630-S1</strain>
    </source>
</reference>
<evidence type="ECO:0000256" key="2">
    <source>
        <dbReference type="PROSITE-ProRule" id="PRU00169"/>
    </source>
</evidence>
<dbReference type="Proteomes" id="UP001069802">
    <property type="component" value="Unassembled WGS sequence"/>
</dbReference>
<dbReference type="EMBL" id="JAPWGY010000013">
    <property type="protein sequence ID" value="MCZ4282940.1"/>
    <property type="molecule type" value="Genomic_DNA"/>
</dbReference>
<comment type="caution">
    <text evidence="6">The sequence shown here is derived from an EMBL/GenBank/DDBJ whole genome shotgun (WGS) entry which is preliminary data.</text>
</comment>
<protein>
    <submittedName>
        <fullName evidence="6">Response regulator</fullName>
    </submittedName>
</protein>
<feature type="domain" description="HTH luxR-type" evidence="4">
    <location>
        <begin position="135"/>
        <end position="200"/>
    </location>
</feature>
<dbReference type="PROSITE" id="PS50110">
    <property type="entry name" value="RESPONSE_REGULATORY"/>
    <property type="match status" value="1"/>
</dbReference>
<dbReference type="PANTHER" id="PTHR43214">
    <property type="entry name" value="TWO-COMPONENT RESPONSE REGULATOR"/>
    <property type="match status" value="1"/>
</dbReference>
<dbReference type="InterPro" id="IPR039420">
    <property type="entry name" value="WalR-like"/>
</dbReference>
<dbReference type="PANTHER" id="PTHR43214:SF44">
    <property type="entry name" value="TWO-COMPONENT RESPONSE REGULATOR"/>
    <property type="match status" value="1"/>
</dbReference>
<keyword evidence="3" id="KW-0175">Coiled coil</keyword>
<keyword evidence="1" id="KW-0238">DNA-binding</keyword>
<proteinExistence type="predicted"/>
<evidence type="ECO:0000259" key="5">
    <source>
        <dbReference type="PROSITE" id="PS50110"/>
    </source>
</evidence>
<accession>A0ABT4LP77</accession>
<gene>
    <name evidence="6" type="ORF">O4H49_19310</name>
</gene>
<dbReference type="SUPFAM" id="SSF52172">
    <property type="entry name" value="CheY-like"/>
    <property type="match status" value="1"/>
</dbReference>
<evidence type="ECO:0000313" key="6">
    <source>
        <dbReference type="EMBL" id="MCZ4282940.1"/>
    </source>
</evidence>
<keyword evidence="2" id="KW-0597">Phosphoprotein</keyword>
<dbReference type="Gene3D" id="3.40.50.2300">
    <property type="match status" value="1"/>
</dbReference>
<dbReference type="SMART" id="SM00421">
    <property type="entry name" value="HTH_LUXR"/>
    <property type="match status" value="1"/>
</dbReference>
<dbReference type="InterPro" id="IPR001789">
    <property type="entry name" value="Sig_transdc_resp-reg_receiver"/>
</dbReference>
<dbReference type="InterPro" id="IPR036388">
    <property type="entry name" value="WH-like_DNA-bd_sf"/>
</dbReference>
<name>A0ABT4LP77_9PROT</name>
<dbReference type="CDD" id="cd17537">
    <property type="entry name" value="REC_FixJ"/>
    <property type="match status" value="1"/>
</dbReference>
<evidence type="ECO:0000313" key="7">
    <source>
        <dbReference type="Proteomes" id="UP001069802"/>
    </source>
</evidence>
<dbReference type="Pfam" id="PF00072">
    <property type="entry name" value="Response_reg"/>
    <property type="match status" value="1"/>
</dbReference>
<organism evidence="6 7">
    <name type="scientific">Kiloniella laminariae</name>
    <dbReference type="NCBI Taxonomy" id="454162"/>
    <lineage>
        <taxon>Bacteria</taxon>
        <taxon>Pseudomonadati</taxon>
        <taxon>Pseudomonadota</taxon>
        <taxon>Alphaproteobacteria</taxon>
        <taxon>Rhodospirillales</taxon>
        <taxon>Kiloniellaceae</taxon>
        <taxon>Kiloniella</taxon>
    </lineage>
</organism>
<keyword evidence="7" id="KW-1185">Reference proteome</keyword>
<dbReference type="Pfam" id="PF00196">
    <property type="entry name" value="GerE"/>
    <property type="match status" value="1"/>
</dbReference>
<dbReference type="PROSITE" id="PS50043">
    <property type="entry name" value="HTH_LUXR_2"/>
    <property type="match status" value="1"/>
</dbReference>
<evidence type="ECO:0000259" key="4">
    <source>
        <dbReference type="PROSITE" id="PS50043"/>
    </source>
</evidence>
<feature type="coiled-coil region" evidence="3">
    <location>
        <begin position="108"/>
        <end position="142"/>
    </location>
</feature>
<evidence type="ECO:0000256" key="1">
    <source>
        <dbReference type="ARBA" id="ARBA00023125"/>
    </source>
</evidence>
<evidence type="ECO:0000256" key="3">
    <source>
        <dbReference type="SAM" id="Coils"/>
    </source>
</evidence>
<dbReference type="PRINTS" id="PR00038">
    <property type="entry name" value="HTHLUXR"/>
</dbReference>
<dbReference type="Gene3D" id="1.10.10.10">
    <property type="entry name" value="Winged helix-like DNA-binding domain superfamily/Winged helix DNA-binding domain"/>
    <property type="match status" value="1"/>
</dbReference>
<dbReference type="RefSeq" id="WP_269425082.1">
    <property type="nucleotide sequence ID" value="NZ_JAPWGY010000013.1"/>
</dbReference>
<dbReference type="SMART" id="SM00448">
    <property type="entry name" value="REC"/>
    <property type="match status" value="1"/>
</dbReference>
<feature type="domain" description="Response regulatory" evidence="5">
    <location>
        <begin position="5"/>
        <end position="119"/>
    </location>
</feature>
<sequence>MSEKMIYLVDDDAAVREGLTLLLETIGMKVQGFPDPFSFLDKLAALAPGCIILDIRMPGLSGLKLQERLVAANSDWPIIVISGHGDINACRQAFRNGAVDFLSKPIDEQDLIDAIQKAHAQLDRHENQLAEITENRDLLDQLSSREREILNMITQGWTTKEIALSLALSPRTVESHRKNIATKLKTTSVAEMTRIVLESAPATS</sequence>
<dbReference type="InterPro" id="IPR011006">
    <property type="entry name" value="CheY-like_superfamily"/>
</dbReference>
<dbReference type="CDD" id="cd06170">
    <property type="entry name" value="LuxR_C_like"/>
    <property type="match status" value="1"/>
</dbReference>
<feature type="modified residue" description="4-aspartylphosphate" evidence="2">
    <location>
        <position position="54"/>
    </location>
</feature>
<dbReference type="PROSITE" id="PS00622">
    <property type="entry name" value="HTH_LUXR_1"/>
    <property type="match status" value="1"/>
</dbReference>